<sequence>MRHAKAPLSAAFKPLSPIALEAQASGLAVIKHINRVLAPSHFQLKGCTCSPFGNFIATPHSPEDVDRLPGILPRILQDMFKVPFLHLTFDLSSLVVIYNLPLGPPGNWADPTAMALVLMAQNNYTELLPASPGCWLANPNCHKGATTSLRLSLSPQAKAAILKLGRSSLRDAPTLFAPLRLRKPNLTSVTLAGDSVIQRRGAVGPPQSAAPAARITPPTTILQLRPMRPTTASSAKVLTPPGHAGASTSIFSLRQDPRKP</sequence>
<dbReference type="EMBL" id="KL198079">
    <property type="protein sequence ID" value="KDQ09392.1"/>
    <property type="molecule type" value="Genomic_DNA"/>
</dbReference>
<evidence type="ECO:0000313" key="2">
    <source>
        <dbReference type="EMBL" id="KDQ09392.1"/>
    </source>
</evidence>
<accession>A0A067MC02</accession>
<feature type="region of interest" description="Disordered" evidence="1">
    <location>
        <begin position="232"/>
        <end position="260"/>
    </location>
</feature>
<proteinExistence type="predicted"/>
<name>A0A067MC02_BOTB1</name>
<evidence type="ECO:0000313" key="3">
    <source>
        <dbReference type="Proteomes" id="UP000027195"/>
    </source>
</evidence>
<dbReference type="STRING" id="930990.A0A067MC02"/>
<reference evidence="3" key="1">
    <citation type="journal article" date="2014" name="Proc. Natl. Acad. Sci. U.S.A.">
        <title>Extensive sampling of basidiomycete genomes demonstrates inadequacy of the white-rot/brown-rot paradigm for wood decay fungi.</title>
        <authorList>
            <person name="Riley R."/>
            <person name="Salamov A.A."/>
            <person name="Brown D.W."/>
            <person name="Nagy L.G."/>
            <person name="Floudas D."/>
            <person name="Held B.W."/>
            <person name="Levasseur A."/>
            <person name="Lombard V."/>
            <person name="Morin E."/>
            <person name="Otillar R."/>
            <person name="Lindquist E.A."/>
            <person name="Sun H."/>
            <person name="LaButti K.M."/>
            <person name="Schmutz J."/>
            <person name="Jabbour D."/>
            <person name="Luo H."/>
            <person name="Baker S.E."/>
            <person name="Pisabarro A.G."/>
            <person name="Walton J.D."/>
            <person name="Blanchette R.A."/>
            <person name="Henrissat B."/>
            <person name="Martin F."/>
            <person name="Cullen D."/>
            <person name="Hibbett D.S."/>
            <person name="Grigoriev I.V."/>
        </authorList>
    </citation>
    <scope>NUCLEOTIDE SEQUENCE [LARGE SCALE GENOMIC DNA]</scope>
    <source>
        <strain evidence="3">FD-172 SS1</strain>
    </source>
</reference>
<dbReference type="InParanoid" id="A0A067MC02"/>
<keyword evidence="3" id="KW-1185">Reference proteome</keyword>
<evidence type="ECO:0000256" key="1">
    <source>
        <dbReference type="SAM" id="MobiDB-lite"/>
    </source>
</evidence>
<dbReference type="Proteomes" id="UP000027195">
    <property type="component" value="Unassembled WGS sequence"/>
</dbReference>
<dbReference type="HOGENOM" id="CLU_1247935_0_0_1"/>
<organism evidence="2 3">
    <name type="scientific">Botryobasidium botryosum (strain FD-172 SS1)</name>
    <dbReference type="NCBI Taxonomy" id="930990"/>
    <lineage>
        <taxon>Eukaryota</taxon>
        <taxon>Fungi</taxon>
        <taxon>Dikarya</taxon>
        <taxon>Basidiomycota</taxon>
        <taxon>Agaricomycotina</taxon>
        <taxon>Agaricomycetes</taxon>
        <taxon>Cantharellales</taxon>
        <taxon>Botryobasidiaceae</taxon>
        <taxon>Botryobasidium</taxon>
    </lineage>
</organism>
<protein>
    <submittedName>
        <fullName evidence="2">Uncharacterized protein</fullName>
    </submittedName>
</protein>
<dbReference type="AlphaFoldDB" id="A0A067MC02"/>
<gene>
    <name evidence="2" type="ORF">BOTBODRAFT_179095</name>
</gene>